<feature type="transmembrane region" description="Helical" evidence="7">
    <location>
        <begin position="62"/>
        <end position="89"/>
    </location>
</feature>
<keyword evidence="10" id="KW-1185">Reference proteome</keyword>
<dbReference type="Pfam" id="PF07690">
    <property type="entry name" value="MFS_1"/>
    <property type="match status" value="1"/>
</dbReference>
<protein>
    <submittedName>
        <fullName evidence="9">MFS transporter</fullName>
    </submittedName>
</protein>
<evidence type="ECO:0000313" key="10">
    <source>
        <dbReference type="Proteomes" id="UP001500630"/>
    </source>
</evidence>
<dbReference type="CDD" id="cd17321">
    <property type="entry name" value="MFS_MMR_MDR_like"/>
    <property type="match status" value="1"/>
</dbReference>
<keyword evidence="3" id="KW-1003">Cell membrane</keyword>
<feature type="transmembrane region" description="Helical" evidence="7">
    <location>
        <begin position="399"/>
        <end position="420"/>
    </location>
</feature>
<dbReference type="Proteomes" id="UP001500630">
    <property type="component" value="Unassembled WGS sequence"/>
</dbReference>
<comment type="subcellular location">
    <subcellularLocation>
        <location evidence="1">Cell membrane</location>
        <topology evidence="1">Multi-pass membrane protein</topology>
    </subcellularLocation>
</comment>
<evidence type="ECO:0000256" key="1">
    <source>
        <dbReference type="ARBA" id="ARBA00004651"/>
    </source>
</evidence>
<evidence type="ECO:0000259" key="8">
    <source>
        <dbReference type="PROSITE" id="PS50850"/>
    </source>
</evidence>
<keyword evidence="5 7" id="KW-1133">Transmembrane helix</keyword>
<dbReference type="EMBL" id="BAABDQ010000044">
    <property type="protein sequence ID" value="GAA3608959.1"/>
    <property type="molecule type" value="Genomic_DNA"/>
</dbReference>
<feature type="transmembrane region" description="Helical" evidence="7">
    <location>
        <begin position="125"/>
        <end position="145"/>
    </location>
</feature>
<keyword evidence="2" id="KW-0813">Transport</keyword>
<dbReference type="InterPro" id="IPR011701">
    <property type="entry name" value="MFS"/>
</dbReference>
<proteinExistence type="predicted"/>
<feature type="transmembrane region" description="Helical" evidence="7">
    <location>
        <begin position="281"/>
        <end position="303"/>
    </location>
</feature>
<sequence>MGLAVFMASLDMSIVNVALPAIRDTLAAPTATAQWVVLGYLLPLVALALPVGRWLDHVDHRAALVCACAGFAASSLTAGLASSIGWLIAARVVQGLFGTSLMTLIPVLITTSVEARVRGRAMGFVDTLGMLGLISGPAVGGLLVASAGWPWIFYVNVPACGALIVLALVRLRRTGRIVPPERGAAVEAAFLIGAAGAVMIAFTLATGREPQWLALGLVGVPLIVAWRRLPASVPVRSLLRLPEMRGPLAALAATAAATGLLFYIVPYYLMTVLRTSPPVAGLTMLAFPLAAAALGPPAGLLADRFGYRRIALLGLVALACGLLALMPASQSWQAADVAWRLAVAGSGIGLFNAPNMSAAMSASPSGLLATAGAATSVARQGGFALGPAMATLVWGLSNYGIGGIRGAFAAASVVVAASAVPLARGPRSRRPGPVGSERR</sequence>
<feature type="domain" description="Major facilitator superfamily (MFS) profile" evidence="8">
    <location>
        <begin position="1"/>
        <end position="429"/>
    </location>
</feature>
<dbReference type="RefSeq" id="WP_345575317.1">
    <property type="nucleotide sequence ID" value="NZ_BAABDQ010000044.1"/>
</dbReference>
<evidence type="ECO:0000256" key="5">
    <source>
        <dbReference type="ARBA" id="ARBA00022989"/>
    </source>
</evidence>
<dbReference type="SUPFAM" id="SSF103473">
    <property type="entry name" value="MFS general substrate transporter"/>
    <property type="match status" value="1"/>
</dbReference>
<evidence type="ECO:0000256" key="6">
    <source>
        <dbReference type="ARBA" id="ARBA00023136"/>
    </source>
</evidence>
<feature type="transmembrane region" description="Helical" evidence="7">
    <location>
        <begin position="151"/>
        <end position="171"/>
    </location>
</feature>
<evidence type="ECO:0000256" key="4">
    <source>
        <dbReference type="ARBA" id="ARBA00022692"/>
    </source>
</evidence>
<dbReference type="Gene3D" id="1.20.1720.10">
    <property type="entry name" value="Multidrug resistance protein D"/>
    <property type="match status" value="1"/>
</dbReference>
<dbReference type="Gene3D" id="1.20.1250.20">
    <property type="entry name" value="MFS general substrate transporter like domains"/>
    <property type="match status" value="1"/>
</dbReference>
<evidence type="ECO:0000313" key="9">
    <source>
        <dbReference type="EMBL" id="GAA3608959.1"/>
    </source>
</evidence>
<organism evidence="9 10">
    <name type="scientific">Nonomuraea rosea</name>
    <dbReference type="NCBI Taxonomy" id="638574"/>
    <lineage>
        <taxon>Bacteria</taxon>
        <taxon>Bacillati</taxon>
        <taxon>Actinomycetota</taxon>
        <taxon>Actinomycetes</taxon>
        <taxon>Streptosporangiales</taxon>
        <taxon>Streptosporangiaceae</taxon>
        <taxon>Nonomuraea</taxon>
    </lineage>
</organism>
<dbReference type="InterPro" id="IPR020846">
    <property type="entry name" value="MFS_dom"/>
</dbReference>
<accession>A0ABP6ZIC6</accession>
<name>A0ABP6ZIC6_9ACTN</name>
<feature type="transmembrane region" description="Helical" evidence="7">
    <location>
        <begin position="310"/>
        <end position="329"/>
    </location>
</feature>
<dbReference type="InterPro" id="IPR036259">
    <property type="entry name" value="MFS_trans_sf"/>
</dbReference>
<dbReference type="PRINTS" id="PR01036">
    <property type="entry name" value="TCRTETB"/>
</dbReference>
<reference evidence="10" key="1">
    <citation type="journal article" date="2019" name="Int. J. Syst. Evol. Microbiol.">
        <title>The Global Catalogue of Microorganisms (GCM) 10K type strain sequencing project: providing services to taxonomists for standard genome sequencing and annotation.</title>
        <authorList>
            <consortium name="The Broad Institute Genomics Platform"/>
            <consortium name="The Broad Institute Genome Sequencing Center for Infectious Disease"/>
            <person name="Wu L."/>
            <person name="Ma J."/>
        </authorList>
    </citation>
    <scope>NUCLEOTIDE SEQUENCE [LARGE SCALE GENOMIC DNA]</scope>
    <source>
        <strain evidence="10">JCM 17326</strain>
    </source>
</reference>
<feature type="transmembrane region" description="Helical" evidence="7">
    <location>
        <begin position="95"/>
        <end position="113"/>
    </location>
</feature>
<feature type="transmembrane region" description="Helical" evidence="7">
    <location>
        <begin position="248"/>
        <end position="269"/>
    </location>
</feature>
<dbReference type="PANTHER" id="PTHR42718:SF46">
    <property type="entry name" value="BLR6921 PROTEIN"/>
    <property type="match status" value="1"/>
</dbReference>
<feature type="transmembrane region" description="Helical" evidence="7">
    <location>
        <begin position="37"/>
        <end position="55"/>
    </location>
</feature>
<comment type="caution">
    <text evidence="9">The sequence shown here is derived from an EMBL/GenBank/DDBJ whole genome shotgun (WGS) entry which is preliminary data.</text>
</comment>
<keyword evidence="4 7" id="KW-0812">Transmembrane</keyword>
<evidence type="ECO:0000256" key="3">
    <source>
        <dbReference type="ARBA" id="ARBA00022475"/>
    </source>
</evidence>
<evidence type="ECO:0000256" key="2">
    <source>
        <dbReference type="ARBA" id="ARBA00022448"/>
    </source>
</evidence>
<gene>
    <name evidence="9" type="ORF">GCM10022419_112420</name>
</gene>
<dbReference type="PANTHER" id="PTHR42718">
    <property type="entry name" value="MAJOR FACILITATOR SUPERFAMILY MULTIDRUG TRANSPORTER MFSC"/>
    <property type="match status" value="1"/>
</dbReference>
<dbReference type="PROSITE" id="PS50850">
    <property type="entry name" value="MFS"/>
    <property type="match status" value="1"/>
</dbReference>
<evidence type="ECO:0000256" key="7">
    <source>
        <dbReference type="SAM" id="Phobius"/>
    </source>
</evidence>
<feature type="transmembrane region" description="Helical" evidence="7">
    <location>
        <begin position="211"/>
        <end position="227"/>
    </location>
</feature>
<feature type="transmembrane region" description="Helical" evidence="7">
    <location>
        <begin position="183"/>
        <end position="205"/>
    </location>
</feature>
<keyword evidence="6 7" id="KW-0472">Membrane</keyword>